<protein>
    <submittedName>
        <fullName evidence="2">Putative pyrroloquinoline-quinone binding quinoprotein</fullName>
    </submittedName>
</protein>
<evidence type="ECO:0000313" key="2">
    <source>
        <dbReference type="EMBL" id="TCP38416.1"/>
    </source>
</evidence>
<name>A0A4V2SQC5_RHOSA</name>
<dbReference type="PANTHER" id="PTHR34512:SF30">
    <property type="entry name" value="OUTER MEMBRANE PROTEIN ASSEMBLY FACTOR BAMB"/>
    <property type="match status" value="1"/>
</dbReference>
<evidence type="ECO:0000313" key="3">
    <source>
        <dbReference type="Proteomes" id="UP000295399"/>
    </source>
</evidence>
<organism evidence="2 3">
    <name type="scientific">Rhodothalassium salexigens DSM 2132</name>
    <dbReference type="NCBI Taxonomy" id="1188247"/>
    <lineage>
        <taxon>Bacteria</taxon>
        <taxon>Pseudomonadati</taxon>
        <taxon>Pseudomonadota</taxon>
        <taxon>Alphaproteobacteria</taxon>
        <taxon>Rhodothalassiales</taxon>
        <taxon>Rhodothalassiaceae</taxon>
        <taxon>Rhodothalassium</taxon>
    </lineage>
</organism>
<dbReference type="Proteomes" id="UP000295399">
    <property type="component" value="Unassembled WGS sequence"/>
</dbReference>
<dbReference type="EMBL" id="SLXO01000001">
    <property type="protein sequence ID" value="TCP38416.1"/>
    <property type="molecule type" value="Genomic_DNA"/>
</dbReference>
<evidence type="ECO:0000259" key="1">
    <source>
        <dbReference type="Pfam" id="PF13360"/>
    </source>
</evidence>
<dbReference type="InterPro" id="IPR002372">
    <property type="entry name" value="PQQ_rpt_dom"/>
</dbReference>
<dbReference type="InterPro" id="IPR018391">
    <property type="entry name" value="PQQ_b-propeller_rpt"/>
</dbReference>
<sequence>MSARRGVLVACLLLAACGGGDEQEVEIRGLPEPISGDRVPVLTTDQKLEVDAEAADERVFLPRPYRNLHWPQPGAVPSHAIYHLALPQGLDLAWRADIGRGESFDTRLIGEPVVYGERVFTIDTHAQITAFATADGRQLWRTQITRKGEPDRLGFGGGVAYWQGRIYAATGHGILAALDAETGRVDWQFDAGVPMRGGPTARDGRVVAVTHDNQIFALDAETGEVLWEQLGLAEQAGVIGASSPVLTDDTAMVALSSGELNAYRVENGTVVWQDVLSRTRRMTPLATLSDIDGHPVVDRGRVFAISHSGRMVSIDLRSGERIWEKNLGGVSTPWVAGDNIYLVTTDNEVVGMTRAGGRIRWVTELQRFEDQEKREGIIRWTGPVLAGDRLVVVSSHGYALTLSPYTGEVLSARSLPAGTTVAPVVADQTLYILTSEGELLAFR</sequence>
<feature type="domain" description="Pyrrolo-quinoline quinone repeat" evidence="1">
    <location>
        <begin position="126"/>
        <end position="362"/>
    </location>
</feature>
<keyword evidence="3" id="KW-1185">Reference proteome</keyword>
<dbReference type="Gene3D" id="2.130.10.10">
    <property type="entry name" value="YVTN repeat-like/Quinoprotein amine dehydrogenase"/>
    <property type="match status" value="1"/>
</dbReference>
<dbReference type="Pfam" id="PF13360">
    <property type="entry name" value="PQQ_2"/>
    <property type="match status" value="1"/>
</dbReference>
<dbReference type="InterPro" id="IPR015943">
    <property type="entry name" value="WD40/YVTN_repeat-like_dom_sf"/>
</dbReference>
<dbReference type="InterPro" id="IPR011047">
    <property type="entry name" value="Quinoprotein_ADH-like_sf"/>
</dbReference>
<dbReference type="OrthoDB" id="5290752at2"/>
<comment type="caution">
    <text evidence="2">The sequence shown here is derived from an EMBL/GenBank/DDBJ whole genome shotgun (WGS) entry which is preliminary data.</text>
</comment>
<dbReference type="PROSITE" id="PS51257">
    <property type="entry name" value="PROKAR_LIPOPROTEIN"/>
    <property type="match status" value="1"/>
</dbReference>
<dbReference type="PANTHER" id="PTHR34512">
    <property type="entry name" value="CELL SURFACE PROTEIN"/>
    <property type="match status" value="1"/>
</dbReference>
<dbReference type="SUPFAM" id="SSF50998">
    <property type="entry name" value="Quinoprotein alcohol dehydrogenase-like"/>
    <property type="match status" value="1"/>
</dbReference>
<dbReference type="InParanoid" id="A0A4V2SQC5"/>
<dbReference type="FunCoup" id="A0A4V2SQC5">
    <property type="interactions" value="59"/>
</dbReference>
<dbReference type="AlphaFoldDB" id="A0A4V2SQC5"/>
<gene>
    <name evidence="2" type="ORF">EV659_101320</name>
</gene>
<dbReference type="SMART" id="SM00564">
    <property type="entry name" value="PQQ"/>
    <property type="match status" value="6"/>
</dbReference>
<proteinExistence type="predicted"/>
<accession>A0A4V2SQC5</accession>
<dbReference type="RefSeq" id="WP_132706832.1">
    <property type="nucleotide sequence ID" value="NZ_JACIGF010000001.1"/>
</dbReference>
<reference evidence="2 3" key="1">
    <citation type="submission" date="2019-03" db="EMBL/GenBank/DDBJ databases">
        <title>Genomic Encyclopedia of Type Strains, Phase IV (KMG-IV): sequencing the most valuable type-strain genomes for metagenomic binning, comparative biology and taxonomic classification.</title>
        <authorList>
            <person name="Goeker M."/>
        </authorList>
    </citation>
    <scope>NUCLEOTIDE SEQUENCE [LARGE SCALE GENOMIC DNA]</scope>
    <source>
        <strain evidence="2 3">DSM 2132</strain>
    </source>
</reference>